<protein>
    <submittedName>
        <fullName evidence="1">Uncharacterized protein</fullName>
    </submittedName>
</protein>
<comment type="caution">
    <text evidence="1">The sequence shown here is derived from an EMBL/GenBank/DDBJ whole genome shotgun (WGS) entry which is preliminary data.</text>
</comment>
<evidence type="ECO:0000313" key="2">
    <source>
        <dbReference type="Proteomes" id="UP001151532"/>
    </source>
</evidence>
<dbReference type="Proteomes" id="UP001151532">
    <property type="component" value="Chromosome 14"/>
</dbReference>
<gene>
    <name evidence="1" type="ORF">OIU79_019446</name>
</gene>
<proteinExistence type="predicted"/>
<keyword evidence="2" id="KW-1185">Reference proteome</keyword>
<organism evidence="1 2">
    <name type="scientific">Salix purpurea</name>
    <name type="common">Purple osier willow</name>
    <dbReference type="NCBI Taxonomy" id="77065"/>
    <lineage>
        <taxon>Eukaryota</taxon>
        <taxon>Viridiplantae</taxon>
        <taxon>Streptophyta</taxon>
        <taxon>Embryophyta</taxon>
        <taxon>Tracheophyta</taxon>
        <taxon>Spermatophyta</taxon>
        <taxon>Magnoliopsida</taxon>
        <taxon>eudicotyledons</taxon>
        <taxon>Gunneridae</taxon>
        <taxon>Pentapetalae</taxon>
        <taxon>rosids</taxon>
        <taxon>fabids</taxon>
        <taxon>Malpighiales</taxon>
        <taxon>Salicaceae</taxon>
        <taxon>Saliceae</taxon>
        <taxon>Salix</taxon>
    </lineage>
</organism>
<accession>A0A9Q0SJ55</accession>
<dbReference type="OrthoDB" id="4062651at2759"/>
<dbReference type="AlphaFoldDB" id="A0A9Q0SJ55"/>
<sequence>MDIWSMEMKELFLWSMLPMELSENTWIVSIHGNFIDLAVRLDVAIDVAHAITYLHMYTVTGRRPIEAKRDIKERITARWVQYSSPSVCSLNTSLAK</sequence>
<reference evidence="1" key="2">
    <citation type="journal article" date="2023" name="Int. J. Mol. Sci.">
        <title>De Novo Assembly and Annotation of 11 Diverse Shrub Willow (Salix) Genomes Reveals Novel Gene Organization in Sex-Linked Regions.</title>
        <authorList>
            <person name="Hyden B."/>
            <person name="Feng K."/>
            <person name="Yates T.B."/>
            <person name="Jawdy S."/>
            <person name="Cereghino C."/>
            <person name="Smart L.B."/>
            <person name="Muchero W."/>
        </authorList>
    </citation>
    <scope>NUCLEOTIDE SEQUENCE</scope>
    <source>
        <tissue evidence="1">Shoot tip</tissue>
    </source>
</reference>
<name>A0A9Q0SJ55_SALPP</name>
<evidence type="ECO:0000313" key="1">
    <source>
        <dbReference type="EMBL" id="KAJ6679714.1"/>
    </source>
</evidence>
<reference evidence="1" key="1">
    <citation type="submission" date="2022-11" db="EMBL/GenBank/DDBJ databases">
        <authorList>
            <person name="Hyden B.L."/>
            <person name="Feng K."/>
            <person name="Yates T."/>
            <person name="Jawdy S."/>
            <person name="Smart L.B."/>
            <person name="Muchero W."/>
        </authorList>
    </citation>
    <scope>NUCLEOTIDE SEQUENCE</scope>
    <source>
        <tissue evidence="1">Shoot tip</tissue>
    </source>
</reference>
<dbReference type="EMBL" id="JAPFFK010000020">
    <property type="protein sequence ID" value="KAJ6679714.1"/>
    <property type="molecule type" value="Genomic_DNA"/>
</dbReference>